<keyword evidence="2" id="KW-1185">Reference proteome</keyword>
<dbReference type="EMBL" id="LR906412">
    <property type="protein sequence ID" value="CAD7253854.1"/>
    <property type="molecule type" value="Genomic_DNA"/>
</dbReference>
<dbReference type="AlphaFoldDB" id="A0A7R9AGK5"/>
<evidence type="ECO:0000313" key="1">
    <source>
        <dbReference type="EMBL" id="CAD7253854.1"/>
    </source>
</evidence>
<dbReference type="Gene3D" id="3.60.10.10">
    <property type="entry name" value="Endonuclease/exonuclease/phosphatase"/>
    <property type="match status" value="1"/>
</dbReference>
<dbReference type="EMBL" id="CAJPEV010006895">
    <property type="protein sequence ID" value="CAG0904436.1"/>
    <property type="molecule type" value="Genomic_DNA"/>
</dbReference>
<evidence type="ECO:0000313" key="2">
    <source>
        <dbReference type="Proteomes" id="UP000677054"/>
    </source>
</evidence>
<dbReference type="InterPro" id="IPR036691">
    <property type="entry name" value="Endo/exonu/phosph_ase_sf"/>
</dbReference>
<accession>A0A7R9AGK5</accession>
<proteinExistence type="predicted"/>
<protein>
    <submittedName>
        <fullName evidence="1">Uncharacterized protein</fullName>
    </submittedName>
</protein>
<organism evidence="1">
    <name type="scientific">Darwinula stevensoni</name>
    <dbReference type="NCBI Taxonomy" id="69355"/>
    <lineage>
        <taxon>Eukaryota</taxon>
        <taxon>Metazoa</taxon>
        <taxon>Ecdysozoa</taxon>
        <taxon>Arthropoda</taxon>
        <taxon>Crustacea</taxon>
        <taxon>Oligostraca</taxon>
        <taxon>Ostracoda</taxon>
        <taxon>Podocopa</taxon>
        <taxon>Podocopida</taxon>
        <taxon>Darwinulocopina</taxon>
        <taxon>Darwinuloidea</taxon>
        <taxon>Darwinulidae</taxon>
        <taxon>Darwinula</taxon>
    </lineage>
</organism>
<sequence>MERLAQSRRRTQKVYPFRPAFPTRRVVVKGPDLLPRISDVRVRRFDEEFGLDQAEALEVSDHYPVEFTLTV</sequence>
<gene>
    <name evidence="1" type="ORF">DSTB1V02_LOCUS13600</name>
</gene>
<name>A0A7R9AGK5_9CRUS</name>
<dbReference type="Proteomes" id="UP000677054">
    <property type="component" value="Unassembled WGS sequence"/>
</dbReference>
<reference evidence="1" key="1">
    <citation type="submission" date="2020-11" db="EMBL/GenBank/DDBJ databases">
        <authorList>
            <person name="Tran Van P."/>
        </authorList>
    </citation>
    <scope>NUCLEOTIDE SEQUENCE</scope>
</reference>